<protein>
    <submittedName>
        <fullName evidence="1">Uncharacterized protein</fullName>
    </submittedName>
</protein>
<dbReference type="SUPFAM" id="SSF51004">
    <property type="entry name" value="C-terminal (heme d1) domain of cytochrome cd1-nitrite reductase"/>
    <property type="match status" value="1"/>
</dbReference>
<proteinExistence type="predicted"/>
<evidence type="ECO:0000313" key="1">
    <source>
        <dbReference type="EMBL" id="TMP71042.1"/>
    </source>
</evidence>
<accession>A0A5S3YH67</accession>
<sequence length="60" mass="6712">GFTMTLSQSQQVAYVTDPINQHILAIDLENGEFAHTFELDIVPKNVVWLGIAGEAHEHEH</sequence>
<reference evidence="1 2" key="1">
    <citation type="submission" date="2017-12" db="EMBL/GenBank/DDBJ databases">
        <authorList>
            <person name="Paulsen S."/>
            <person name="Gram L.K."/>
        </authorList>
    </citation>
    <scope>NUCLEOTIDE SEQUENCE [LARGE SCALE GENOMIC DNA]</scope>
    <source>
        <strain evidence="1 2">S2897</strain>
    </source>
</reference>
<evidence type="ECO:0000313" key="2">
    <source>
        <dbReference type="Proteomes" id="UP000305874"/>
    </source>
</evidence>
<feature type="non-terminal residue" evidence="1">
    <location>
        <position position="1"/>
    </location>
</feature>
<dbReference type="Proteomes" id="UP000305874">
    <property type="component" value="Unassembled WGS sequence"/>
</dbReference>
<dbReference type="AlphaFoldDB" id="A0A5S3YH67"/>
<comment type="caution">
    <text evidence="1">The sequence shown here is derived from an EMBL/GenBank/DDBJ whole genome shotgun (WGS) entry which is preliminary data.</text>
</comment>
<organism evidence="1 2">
    <name type="scientific">Pseudoalteromonas ruthenica</name>
    <dbReference type="NCBI Taxonomy" id="151081"/>
    <lineage>
        <taxon>Bacteria</taxon>
        <taxon>Pseudomonadati</taxon>
        <taxon>Pseudomonadota</taxon>
        <taxon>Gammaproteobacteria</taxon>
        <taxon>Alteromonadales</taxon>
        <taxon>Pseudoalteromonadaceae</taxon>
        <taxon>Pseudoalteromonas</taxon>
    </lineage>
</organism>
<dbReference type="InterPro" id="IPR011048">
    <property type="entry name" value="Haem_d1_sf"/>
</dbReference>
<dbReference type="EMBL" id="PNCG01000876">
    <property type="protein sequence ID" value="TMP71042.1"/>
    <property type="molecule type" value="Genomic_DNA"/>
</dbReference>
<reference evidence="2" key="2">
    <citation type="submission" date="2019-06" db="EMBL/GenBank/DDBJ databases">
        <title>Co-occurence of chitin degradation, pigmentation and bioactivity in marine Pseudoalteromonas.</title>
        <authorList>
            <person name="Sonnenschein E.C."/>
            <person name="Bech P.K."/>
        </authorList>
    </citation>
    <scope>NUCLEOTIDE SEQUENCE [LARGE SCALE GENOMIC DNA]</scope>
    <source>
        <strain evidence="2">S2897</strain>
    </source>
</reference>
<gene>
    <name evidence="1" type="ORF">CWC05_22930</name>
</gene>
<name>A0A5S3YH67_9GAMM</name>